<evidence type="ECO:0000313" key="3">
    <source>
        <dbReference type="Proteomes" id="UP000189376"/>
    </source>
</evidence>
<dbReference type="Gene3D" id="1.20.5.170">
    <property type="match status" value="1"/>
</dbReference>
<gene>
    <name evidence="2" type="ORF">AC058_18435</name>
</gene>
<dbReference type="PROSITE" id="PS51257">
    <property type="entry name" value="PROKAR_LIPOPROTEIN"/>
    <property type="match status" value="1"/>
</dbReference>
<comment type="caution">
    <text evidence="2">The sequence shown here is derived from an EMBL/GenBank/DDBJ whole genome shotgun (WGS) entry which is preliminary data.</text>
</comment>
<protein>
    <recommendedName>
        <fullName evidence="4">BZIP transcription factor</fullName>
    </recommendedName>
</protein>
<dbReference type="RefSeq" id="WP_077170187.1">
    <property type="nucleotide sequence ID" value="NZ_LFZS01000026.1"/>
</dbReference>
<sequence length="103" mass="11921">MKTNNLFKLIIILSVFSLSGCKETISRAEHDIIVYEKDQKISELEEKVTELEEHIANLEVKTQEVNSQFERLKNENWKEVVPEANRALDDLNNEVGNDPTSNY</sequence>
<accession>A0A1V2UQD5</accession>
<keyword evidence="1" id="KW-0175">Coiled coil</keyword>
<dbReference type="AlphaFoldDB" id="A0A1V2UQD5"/>
<name>A0A1V2UQD5_9GAMM</name>
<evidence type="ECO:0008006" key="4">
    <source>
        <dbReference type="Google" id="ProtNLM"/>
    </source>
</evidence>
<feature type="coiled-coil region" evidence="1">
    <location>
        <begin position="34"/>
        <end position="94"/>
    </location>
</feature>
<evidence type="ECO:0000256" key="1">
    <source>
        <dbReference type="SAM" id="Coils"/>
    </source>
</evidence>
<dbReference type="Proteomes" id="UP000189376">
    <property type="component" value="Unassembled WGS sequence"/>
</dbReference>
<reference evidence="2 3" key="1">
    <citation type="submission" date="2015-07" db="EMBL/GenBank/DDBJ databases">
        <title>Acinetobacter yuneri, a novel member of Acinetobacter calcoaceticus-Acinetobacter baumannii complex isolated from clinical specimen.</title>
        <authorList>
            <person name="Yu Y."/>
        </authorList>
    </citation>
    <scope>NUCLEOTIDE SEQUENCE [LARGE SCALE GENOMIC DNA]</scope>
    <source>
        <strain evidence="2 3">A362</strain>
    </source>
</reference>
<keyword evidence="3" id="KW-1185">Reference proteome</keyword>
<proteinExistence type="predicted"/>
<evidence type="ECO:0000313" key="2">
    <source>
        <dbReference type="EMBL" id="ONN51833.1"/>
    </source>
</evidence>
<dbReference type="EMBL" id="LFZS01000026">
    <property type="protein sequence ID" value="ONN51833.1"/>
    <property type="molecule type" value="Genomic_DNA"/>
</dbReference>
<organism evidence="2 3">
    <name type="scientific">Acinetobacter genomosp. 33YU</name>
    <dbReference type="NCBI Taxonomy" id="1675530"/>
    <lineage>
        <taxon>Bacteria</taxon>
        <taxon>Pseudomonadati</taxon>
        <taxon>Pseudomonadota</taxon>
        <taxon>Gammaproteobacteria</taxon>
        <taxon>Moraxellales</taxon>
        <taxon>Moraxellaceae</taxon>
        <taxon>Acinetobacter</taxon>
    </lineage>
</organism>